<name>A0A507ZPI4_9FLAO</name>
<protein>
    <recommendedName>
        <fullName evidence="1">HEPN domain-containing protein</fullName>
    </recommendedName>
</protein>
<accession>A0A507ZPI4</accession>
<dbReference type="AlphaFoldDB" id="A0A507ZPI4"/>
<dbReference type="OrthoDB" id="1446962at2"/>
<feature type="domain" description="HEPN" evidence="1">
    <location>
        <begin position="120"/>
        <end position="240"/>
    </location>
</feature>
<dbReference type="EMBL" id="VIAR01000003">
    <property type="protein sequence ID" value="TQD39686.1"/>
    <property type="molecule type" value="Genomic_DNA"/>
</dbReference>
<dbReference type="Proteomes" id="UP000317169">
    <property type="component" value="Unassembled WGS sequence"/>
</dbReference>
<dbReference type="SUPFAM" id="SSF81593">
    <property type="entry name" value="Nucleotidyltransferase substrate binding subunit/domain"/>
    <property type="match status" value="1"/>
</dbReference>
<evidence type="ECO:0000259" key="1">
    <source>
        <dbReference type="PROSITE" id="PS50910"/>
    </source>
</evidence>
<gene>
    <name evidence="2" type="ORF">FKR84_04110</name>
</gene>
<evidence type="ECO:0000313" key="3">
    <source>
        <dbReference type="Proteomes" id="UP000317169"/>
    </source>
</evidence>
<keyword evidence="3" id="KW-1185">Reference proteome</keyword>
<dbReference type="InterPro" id="IPR007842">
    <property type="entry name" value="HEPN_dom"/>
</dbReference>
<comment type="caution">
    <text evidence="2">The sequence shown here is derived from an EMBL/GenBank/DDBJ whole genome shotgun (WGS) entry which is preliminary data.</text>
</comment>
<reference evidence="2 3" key="1">
    <citation type="submission" date="2019-06" db="EMBL/GenBank/DDBJ databases">
        <title>Flavibacter putida gen. nov., sp. nov., a novel marine bacterium of the family Flavobacteriaceae isolated from coastal seawater.</title>
        <authorList>
            <person name="Feng X."/>
        </authorList>
    </citation>
    <scope>NUCLEOTIDE SEQUENCE [LARGE SCALE GENOMIC DNA]</scope>
    <source>
        <strain evidence="2 3">PLHSN227</strain>
    </source>
</reference>
<dbReference type="Gene3D" id="1.20.120.330">
    <property type="entry name" value="Nucleotidyltransferases domain 2"/>
    <property type="match status" value="1"/>
</dbReference>
<sequence length="376" mass="43767">MPSLSPSLIKQLTQFTELSTIYSVPSLAANVKPLLLLLSREPLTGQVLSEVKECVQQQSHYHWRMYEETYAIHQFKKGNVFFIQALKKAYVTYRAPKTTPPSLNVEKACEKAPDFFYKEHQKALDFQEGAHFYSTKENYPQAAFMLHQAIELSFRTGELISMGKEKICHKIVHHQHYIQHFVPELGELFKEENMHEKHLLNRLDSAYRNVRYDVDYSISLSAIERLQHKLDSLLETGEEEFLKRYAHCKNAMEKPSPPAPPNKEEIEKNLRQLIRRQYEPLNKHTRRFYQHKAIPVEDPLESFLSVTHLLKVCVLALEHTGTSFSNTIPQPYVNIQQSLEFALQLLPYEEMEFLEQLIEDYGGLAGLLTEQEDSES</sequence>
<dbReference type="PROSITE" id="PS50910">
    <property type="entry name" value="HEPN"/>
    <property type="match status" value="1"/>
</dbReference>
<organism evidence="2 3">
    <name type="scientific">Haloflavibacter putidus</name>
    <dbReference type="NCBI Taxonomy" id="2576776"/>
    <lineage>
        <taxon>Bacteria</taxon>
        <taxon>Pseudomonadati</taxon>
        <taxon>Bacteroidota</taxon>
        <taxon>Flavobacteriia</taxon>
        <taxon>Flavobacteriales</taxon>
        <taxon>Flavobacteriaceae</taxon>
        <taxon>Haloflavibacter</taxon>
    </lineage>
</organism>
<dbReference type="RefSeq" id="WP_141420929.1">
    <property type="nucleotide sequence ID" value="NZ_VIAR01000003.1"/>
</dbReference>
<evidence type="ECO:0000313" key="2">
    <source>
        <dbReference type="EMBL" id="TQD39686.1"/>
    </source>
</evidence>
<proteinExistence type="predicted"/>